<feature type="domain" description="Leucine-binding protein" evidence="3">
    <location>
        <begin position="39"/>
        <end position="359"/>
    </location>
</feature>
<dbReference type="PANTHER" id="PTHR30483:SF6">
    <property type="entry name" value="PERIPLASMIC BINDING PROTEIN OF ABC TRANSPORTER FOR NATURAL AMINO ACIDS"/>
    <property type="match status" value="1"/>
</dbReference>
<evidence type="ECO:0000313" key="4">
    <source>
        <dbReference type="EMBL" id="ADK84012.1"/>
    </source>
</evidence>
<dbReference type="SUPFAM" id="SSF53822">
    <property type="entry name" value="Periplasmic binding protein-like I"/>
    <property type="match status" value="1"/>
</dbReference>
<dbReference type="OrthoDB" id="9783240at2"/>
<organism evidence="4 5">
    <name type="scientific">Desulfarculus baarsii (strain ATCC 33931 / DSM 2075 / LMG 7858 / VKM B-1802 / 2st14)</name>
    <dbReference type="NCBI Taxonomy" id="644282"/>
    <lineage>
        <taxon>Bacteria</taxon>
        <taxon>Pseudomonadati</taxon>
        <taxon>Thermodesulfobacteriota</taxon>
        <taxon>Desulfarculia</taxon>
        <taxon>Desulfarculales</taxon>
        <taxon>Desulfarculaceae</taxon>
        <taxon>Desulfarculus</taxon>
    </lineage>
</organism>
<dbReference type="InterPro" id="IPR028081">
    <property type="entry name" value="Leu-bd"/>
</dbReference>
<comment type="similarity">
    <text evidence="1">Belongs to the leucine-binding protein family.</text>
</comment>
<dbReference type="InterPro" id="IPR028082">
    <property type="entry name" value="Peripla_BP_I"/>
</dbReference>
<dbReference type="InterPro" id="IPR051010">
    <property type="entry name" value="BCAA_transport"/>
</dbReference>
<keyword evidence="4" id="KW-0675">Receptor</keyword>
<dbReference type="PANTHER" id="PTHR30483">
    <property type="entry name" value="LEUCINE-SPECIFIC-BINDING PROTEIN"/>
    <property type="match status" value="1"/>
</dbReference>
<dbReference type="RefSeq" id="WP_013257467.1">
    <property type="nucleotide sequence ID" value="NC_014365.1"/>
</dbReference>
<dbReference type="STRING" id="644282.Deba_0640"/>
<evidence type="ECO:0000313" key="5">
    <source>
        <dbReference type="Proteomes" id="UP000009047"/>
    </source>
</evidence>
<dbReference type="EMBL" id="CP002085">
    <property type="protein sequence ID" value="ADK84012.1"/>
    <property type="molecule type" value="Genomic_DNA"/>
</dbReference>
<reference evidence="4 5" key="1">
    <citation type="journal article" date="2010" name="Stand. Genomic Sci.">
        <title>Complete genome sequence of Desulfarculus baarsii type strain (2st14).</title>
        <authorList>
            <person name="Sun H."/>
            <person name="Spring S."/>
            <person name="Lapidus A."/>
            <person name="Davenport K."/>
            <person name="Del Rio T.G."/>
            <person name="Tice H."/>
            <person name="Nolan M."/>
            <person name="Copeland A."/>
            <person name="Cheng J.F."/>
            <person name="Lucas S."/>
            <person name="Tapia R."/>
            <person name="Goodwin L."/>
            <person name="Pitluck S."/>
            <person name="Ivanova N."/>
            <person name="Pagani I."/>
            <person name="Mavromatis K."/>
            <person name="Ovchinnikova G."/>
            <person name="Pati A."/>
            <person name="Chen A."/>
            <person name="Palaniappan K."/>
            <person name="Hauser L."/>
            <person name="Chang Y.J."/>
            <person name="Jeffries C.D."/>
            <person name="Detter J.C."/>
            <person name="Han C."/>
            <person name="Rohde M."/>
            <person name="Brambilla E."/>
            <person name="Goker M."/>
            <person name="Woyke T."/>
            <person name="Bristow J."/>
            <person name="Eisen J.A."/>
            <person name="Markowitz V."/>
            <person name="Hugenholtz P."/>
            <person name="Kyrpides N.C."/>
            <person name="Klenk H.P."/>
            <person name="Land M."/>
        </authorList>
    </citation>
    <scope>NUCLEOTIDE SEQUENCE [LARGE SCALE GENOMIC DNA]</scope>
    <source>
        <strain evidence="5">ATCC 33931 / DSM 2075 / LMG 7858 / VKM B-1802 / 2st14</strain>
    </source>
</reference>
<dbReference type="KEGG" id="dbr:Deba_0640"/>
<name>E1QEM6_DESB2</name>
<evidence type="ECO:0000259" key="3">
    <source>
        <dbReference type="Pfam" id="PF13458"/>
    </source>
</evidence>
<dbReference type="AlphaFoldDB" id="E1QEM6"/>
<dbReference type="eggNOG" id="COG0683">
    <property type="taxonomic scope" value="Bacteria"/>
</dbReference>
<evidence type="ECO:0000256" key="2">
    <source>
        <dbReference type="ARBA" id="ARBA00022729"/>
    </source>
</evidence>
<sequence length="383" mass="41372">MKTTSTRIPRAGLVLALAGLIVMLAAATAACRRGEELIIGFCGCLVGKTADLGVPARDAVTMAVEQRNRRGGVAGRPVRLLVANDQQSPETAVRADQGLIDAGAVAIIGHMTSDLTTAALPLINRRRVVLLSPTAAASTLAGRDDYFFRLRQGNSGETDAVAHYAALVAGVRQVVVAVEWINRQYTFDWAERFDEAFIRHGGQKISRHVFSSNPRPDYRIIIKDIMAQKPQAVAIAADAADAAMLCQQLRKHGFVGMIILAGWAMTPLLVQHGGMAVEGVVAALPHVDDANNAKWRAFVEGFVARFGYEPNFAAMHAFDAAQLLFAAAEKAARRGGGLKEALNDIRRLDGLQGPIELDRYGDASGRFWLETIREGKLRVIRRG</sequence>
<dbReference type="Gene3D" id="3.40.50.2300">
    <property type="match status" value="2"/>
</dbReference>
<evidence type="ECO:0000256" key="1">
    <source>
        <dbReference type="ARBA" id="ARBA00010062"/>
    </source>
</evidence>
<proteinExistence type="inferred from homology"/>
<accession>E1QEM6</accession>
<keyword evidence="2" id="KW-0732">Signal</keyword>
<dbReference type="HOGENOM" id="CLU_027128_6_3_7"/>
<protein>
    <submittedName>
        <fullName evidence="4">Extracellular ligand-binding receptor</fullName>
    </submittedName>
</protein>
<keyword evidence="5" id="KW-1185">Reference proteome</keyword>
<dbReference type="PROSITE" id="PS51257">
    <property type="entry name" value="PROKAR_LIPOPROTEIN"/>
    <property type="match status" value="1"/>
</dbReference>
<gene>
    <name evidence="4" type="ordered locus">Deba_0640</name>
</gene>
<dbReference type="Proteomes" id="UP000009047">
    <property type="component" value="Chromosome"/>
</dbReference>
<dbReference type="Pfam" id="PF13458">
    <property type="entry name" value="Peripla_BP_6"/>
    <property type="match status" value="1"/>
</dbReference>